<evidence type="ECO:0000313" key="4">
    <source>
        <dbReference type="EMBL" id="KAG5555082.1"/>
    </source>
</evidence>
<dbReference type="SMART" id="SM00320">
    <property type="entry name" value="WD40"/>
    <property type="match status" value="3"/>
</dbReference>
<evidence type="ECO:0000256" key="2">
    <source>
        <dbReference type="ARBA" id="ARBA00022737"/>
    </source>
</evidence>
<dbReference type="InterPro" id="IPR015943">
    <property type="entry name" value="WD40/YVTN_repeat-like_dom_sf"/>
</dbReference>
<feature type="repeat" description="WD" evidence="3">
    <location>
        <begin position="46"/>
        <end position="79"/>
    </location>
</feature>
<dbReference type="PANTHER" id="PTHR47446:SF2">
    <property type="entry name" value="RING-TYPE E3 UBIQUITIN TRANSFERASE"/>
    <property type="match status" value="1"/>
</dbReference>
<protein>
    <recommendedName>
        <fullName evidence="6">Transducin/WD40 repeat-like superfamily protein</fullName>
    </recommendedName>
</protein>
<dbReference type="InterPro" id="IPR019775">
    <property type="entry name" value="WD40_repeat_CS"/>
</dbReference>
<evidence type="ECO:0008006" key="6">
    <source>
        <dbReference type="Google" id="ProtNLM"/>
    </source>
</evidence>
<dbReference type="PANTHER" id="PTHR47446">
    <property type="entry name" value="RING-TYPE E3 UBIQUITIN TRANSFERASE"/>
    <property type="match status" value="1"/>
</dbReference>
<dbReference type="AlphaFoldDB" id="A0AAV6KR21"/>
<reference evidence="4" key="1">
    <citation type="submission" date="2020-08" db="EMBL/GenBank/DDBJ databases">
        <title>Plant Genome Project.</title>
        <authorList>
            <person name="Zhang R.-G."/>
        </authorList>
    </citation>
    <scope>NUCLEOTIDE SEQUENCE</scope>
    <source>
        <strain evidence="4">WSP0</strain>
        <tissue evidence="4">Leaf</tissue>
    </source>
</reference>
<dbReference type="PROSITE" id="PS00678">
    <property type="entry name" value="WD_REPEATS_1"/>
    <property type="match status" value="1"/>
</dbReference>
<comment type="caution">
    <text evidence="4">The sequence shown here is derived from an EMBL/GenBank/DDBJ whole genome shotgun (WGS) entry which is preliminary data.</text>
</comment>
<keyword evidence="1 3" id="KW-0853">WD repeat</keyword>
<dbReference type="InterPro" id="IPR001680">
    <property type="entry name" value="WD40_rpt"/>
</dbReference>
<proteinExistence type="predicted"/>
<dbReference type="Gene3D" id="2.130.10.10">
    <property type="entry name" value="YVTN repeat-like/Quinoprotein amine dehydrogenase"/>
    <property type="match status" value="1"/>
</dbReference>
<dbReference type="InterPro" id="IPR010410">
    <property type="entry name" value="DUF1005"/>
</dbReference>
<feature type="repeat" description="WD" evidence="3">
    <location>
        <begin position="4"/>
        <end position="43"/>
    </location>
</feature>
<gene>
    <name evidence="4" type="ORF">RHGRI_012572</name>
</gene>
<accession>A0AAV6KR21</accession>
<dbReference type="PROSITE" id="PS50082">
    <property type="entry name" value="WD_REPEATS_2"/>
    <property type="match status" value="2"/>
</dbReference>
<evidence type="ECO:0000256" key="3">
    <source>
        <dbReference type="PROSITE-ProRule" id="PRU00221"/>
    </source>
</evidence>
<name>A0AAV6KR21_9ERIC</name>
<evidence type="ECO:0000256" key="1">
    <source>
        <dbReference type="ARBA" id="ARBA00022574"/>
    </source>
</evidence>
<dbReference type="EMBL" id="JACTNZ010000004">
    <property type="protein sequence ID" value="KAG5555082.1"/>
    <property type="molecule type" value="Genomic_DNA"/>
</dbReference>
<dbReference type="Pfam" id="PF00400">
    <property type="entry name" value="WD40"/>
    <property type="match status" value="2"/>
</dbReference>
<dbReference type="InterPro" id="IPR052858">
    <property type="entry name" value="E3_ubiquitin-ligase_LIN"/>
</dbReference>
<dbReference type="InterPro" id="IPR036322">
    <property type="entry name" value="WD40_repeat_dom_sf"/>
</dbReference>
<dbReference type="Proteomes" id="UP000823749">
    <property type="component" value="Chromosome 4"/>
</dbReference>
<sequence length="430" mass="47712">MEATQNYSGAVTALIYYKGELCSGYADGSIKVWDIKGQKATLVLDMKEHKKAVTCFPLFEPGDCMLSGSADKTIRIWQMVRRKLECIEVIGMKESIQSLDTSGQLIFTVTQSHELKVIDSSRKARDLYKSKPVKCVRVIQGKVYVGCMDSSIQELAIENNREREIKAPSKIWMIQSRPVNSISVYKDWLYSASAVVDGSNIKEWRRQSKPQMSLLPDRGTNVLAMEVVEDFIYLNCSSSTSVLQAEPDPRFVFQFDGEPKCSPQVFQIQGSIRQPVFTCKFSFRSNVDQNQISSSTGSPSVVLRCSRSRGVFGSRFSLASSAFEATLIGIKYPEGDRSSDSLRTGLPALLRTTAIEDLARITRPLSPALELSSDAEYGGPNNSRKGIAHVGRFTLLQLQKRGEDRGILPAVALLVVVGEIGPSEFRRGDF</sequence>
<organism evidence="4 5">
    <name type="scientific">Rhododendron griersonianum</name>
    <dbReference type="NCBI Taxonomy" id="479676"/>
    <lineage>
        <taxon>Eukaryota</taxon>
        <taxon>Viridiplantae</taxon>
        <taxon>Streptophyta</taxon>
        <taxon>Embryophyta</taxon>
        <taxon>Tracheophyta</taxon>
        <taxon>Spermatophyta</taxon>
        <taxon>Magnoliopsida</taxon>
        <taxon>eudicotyledons</taxon>
        <taxon>Gunneridae</taxon>
        <taxon>Pentapetalae</taxon>
        <taxon>asterids</taxon>
        <taxon>Ericales</taxon>
        <taxon>Ericaceae</taxon>
        <taxon>Ericoideae</taxon>
        <taxon>Rhodoreae</taxon>
        <taxon>Rhododendron</taxon>
    </lineage>
</organism>
<dbReference type="SUPFAM" id="SSF50978">
    <property type="entry name" value="WD40 repeat-like"/>
    <property type="match status" value="1"/>
</dbReference>
<dbReference type="PROSITE" id="PS50294">
    <property type="entry name" value="WD_REPEATS_REGION"/>
    <property type="match status" value="1"/>
</dbReference>
<keyword evidence="5" id="KW-1185">Reference proteome</keyword>
<dbReference type="Pfam" id="PF06219">
    <property type="entry name" value="DUF1005"/>
    <property type="match status" value="1"/>
</dbReference>
<evidence type="ECO:0000313" key="5">
    <source>
        <dbReference type="Proteomes" id="UP000823749"/>
    </source>
</evidence>
<keyword evidence="2" id="KW-0677">Repeat</keyword>